<organism evidence="1 2">
    <name type="scientific">Geomonas limicola</name>
    <dbReference type="NCBI Taxonomy" id="2740186"/>
    <lineage>
        <taxon>Bacteria</taxon>
        <taxon>Pseudomonadati</taxon>
        <taxon>Thermodesulfobacteriota</taxon>
        <taxon>Desulfuromonadia</taxon>
        <taxon>Geobacterales</taxon>
        <taxon>Geobacteraceae</taxon>
        <taxon>Geomonas</taxon>
    </lineage>
</organism>
<protein>
    <submittedName>
        <fullName evidence="1">Uncharacterized protein</fullName>
    </submittedName>
</protein>
<dbReference type="AlphaFoldDB" id="A0A6V8NBJ5"/>
<reference evidence="2" key="1">
    <citation type="submission" date="2020-06" db="EMBL/GenBank/DDBJ databases">
        <title>Draft genomic sequecing of Geomonas sp. Red745.</title>
        <authorList>
            <person name="Itoh H."/>
            <person name="Xu Z.X."/>
            <person name="Ushijima N."/>
            <person name="Masuda Y."/>
            <person name="Shiratori Y."/>
            <person name="Senoo K."/>
        </authorList>
    </citation>
    <scope>NUCLEOTIDE SEQUENCE [LARGE SCALE GENOMIC DNA]</scope>
    <source>
        <strain evidence="2">Red745</strain>
    </source>
</reference>
<dbReference type="EMBL" id="BLXZ01000007">
    <property type="protein sequence ID" value="GFO69886.1"/>
    <property type="molecule type" value="Genomic_DNA"/>
</dbReference>
<dbReference type="Proteomes" id="UP000587586">
    <property type="component" value="Unassembled WGS sequence"/>
</dbReference>
<name>A0A6V8NBJ5_9BACT</name>
<keyword evidence="2" id="KW-1185">Reference proteome</keyword>
<proteinExistence type="predicted"/>
<evidence type="ECO:0000313" key="1">
    <source>
        <dbReference type="EMBL" id="GFO69886.1"/>
    </source>
</evidence>
<evidence type="ECO:0000313" key="2">
    <source>
        <dbReference type="Proteomes" id="UP000587586"/>
    </source>
</evidence>
<comment type="caution">
    <text evidence="1">The sequence shown here is derived from an EMBL/GenBank/DDBJ whole genome shotgun (WGS) entry which is preliminary data.</text>
</comment>
<gene>
    <name evidence="1" type="ORF">GMLC_34650</name>
</gene>
<accession>A0A6V8NBJ5</accession>
<sequence length="89" mass="9827">MPPLTITDPFGVLLPGWLPDAAGLIAVTGKKTDHPLLQEPHDTDLPDWWDKSKMADYPMISAQLKKHPIPTPGPKGKVPFKGQICKPFF</sequence>